<dbReference type="RefSeq" id="WP_011826845.1">
    <property type="nucleotide sequence ID" value="NC_008820.1"/>
</dbReference>
<dbReference type="HOGENOM" id="CLU_201893_0_0_3"/>
<protein>
    <submittedName>
        <fullName evidence="1">Uncharacterized protein</fullName>
    </submittedName>
</protein>
<dbReference type="AlphaFoldDB" id="A2CBW7"/>
<sequence>MTENQRLQLVNTFNLAEDEMLAITSPYKTTLEIEQSGYVIGLFIKHAMNHQATDLEKIFNSAQRSEGSHLDV</sequence>
<dbReference type="STRING" id="59922.P9303_22421"/>
<gene>
    <name evidence="1" type="ordered locus">P9303_22421</name>
</gene>
<proteinExistence type="predicted"/>
<dbReference type="KEGG" id="pmf:P9303_22421"/>
<accession>A2CBW7</accession>
<reference evidence="1 2" key="1">
    <citation type="journal article" date="2007" name="PLoS Genet.">
        <title>Patterns and implications of gene gain and loss in the evolution of Prochlorococcus.</title>
        <authorList>
            <person name="Kettler G.C."/>
            <person name="Martiny A.C."/>
            <person name="Huang K."/>
            <person name="Zucker J."/>
            <person name="Coleman M.L."/>
            <person name="Rodrigue S."/>
            <person name="Chen F."/>
            <person name="Lapidus A."/>
            <person name="Ferriera S."/>
            <person name="Johnson J."/>
            <person name="Steglich C."/>
            <person name="Church G.M."/>
            <person name="Richardson P."/>
            <person name="Chisholm S.W."/>
        </authorList>
    </citation>
    <scope>NUCLEOTIDE SEQUENCE [LARGE SCALE GENOMIC DNA]</scope>
    <source>
        <strain evidence="1 2">MIT 9303</strain>
    </source>
</reference>
<dbReference type="BioCyc" id="PMAR59922:G1G80-1962-MONOMER"/>
<evidence type="ECO:0000313" key="1">
    <source>
        <dbReference type="EMBL" id="ABM78977.1"/>
    </source>
</evidence>
<dbReference type="Proteomes" id="UP000002274">
    <property type="component" value="Chromosome"/>
</dbReference>
<dbReference type="EMBL" id="CP000554">
    <property type="protein sequence ID" value="ABM78977.1"/>
    <property type="molecule type" value="Genomic_DNA"/>
</dbReference>
<name>A2CBW7_PROM3</name>
<evidence type="ECO:0000313" key="2">
    <source>
        <dbReference type="Proteomes" id="UP000002274"/>
    </source>
</evidence>
<organism evidence="1 2">
    <name type="scientific">Prochlorococcus marinus (strain MIT 9303)</name>
    <dbReference type="NCBI Taxonomy" id="59922"/>
    <lineage>
        <taxon>Bacteria</taxon>
        <taxon>Bacillati</taxon>
        <taxon>Cyanobacteriota</taxon>
        <taxon>Cyanophyceae</taxon>
        <taxon>Synechococcales</taxon>
        <taxon>Prochlorococcaceae</taxon>
        <taxon>Prochlorococcus</taxon>
    </lineage>
</organism>